<comment type="caution">
    <text evidence="1">The sequence shown here is derived from an EMBL/GenBank/DDBJ whole genome shotgun (WGS) entry which is preliminary data.</text>
</comment>
<dbReference type="RefSeq" id="WP_202835400.1">
    <property type="nucleotide sequence ID" value="NZ_JAETWB010000051.1"/>
</dbReference>
<keyword evidence="2" id="KW-1185">Reference proteome</keyword>
<name>A0ABS1UBW6_9PROT</name>
<dbReference type="Proteomes" id="UP000660885">
    <property type="component" value="Unassembled WGS sequence"/>
</dbReference>
<evidence type="ECO:0000313" key="2">
    <source>
        <dbReference type="Proteomes" id="UP000660885"/>
    </source>
</evidence>
<organism evidence="1 2">
    <name type="scientific">Belnapia arida</name>
    <dbReference type="NCBI Taxonomy" id="2804533"/>
    <lineage>
        <taxon>Bacteria</taxon>
        <taxon>Pseudomonadati</taxon>
        <taxon>Pseudomonadota</taxon>
        <taxon>Alphaproteobacteria</taxon>
        <taxon>Acetobacterales</taxon>
        <taxon>Roseomonadaceae</taxon>
        <taxon>Belnapia</taxon>
    </lineage>
</organism>
<protein>
    <submittedName>
        <fullName evidence="1">Uncharacterized protein</fullName>
    </submittedName>
</protein>
<reference evidence="1 2" key="1">
    <citation type="submission" date="2021-01" db="EMBL/GenBank/DDBJ databases">
        <title>Belnapia mucosa sp. nov. and Belnapia arida sp. nov., isolated from the Tabernas Desert (Almeria, Spain).</title>
        <authorList>
            <person name="Molina-Menor E."/>
            <person name="Vidal-Verdu A."/>
            <person name="Calonge A."/>
            <person name="Satari L."/>
            <person name="Pereto J."/>
            <person name="Porcar M."/>
        </authorList>
    </citation>
    <scope>NUCLEOTIDE SEQUENCE [LARGE SCALE GENOMIC DNA]</scope>
    <source>
        <strain evidence="1 2">T18</strain>
    </source>
</reference>
<accession>A0ABS1UBW6</accession>
<proteinExistence type="predicted"/>
<gene>
    <name evidence="1" type="ORF">JMJ56_29875</name>
</gene>
<dbReference type="EMBL" id="JAETWB010000051">
    <property type="protein sequence ID" value="MBL6082189.1"/>
    <property type="molecule type" value="Genomic_DNA"/>
</dbReference>
<evidence type="ECO:0000313" key="1">
    <source>
        <dbReference type="EMBL" id="MBL6082189.1"/>
    </source>
</evidence>
<sequence>MGAIGLKVGVAADSAEAVASQHAAADVAPLRAQLALDAMMTCPGMYMIVNENETTQFKCGAAGDEAVLVVQSGVLEKAISAAFRALTQPDTERTVVHVPR</sequence>